<feature type="region of interest" description="Disordered" evidence="1">
    <location>
        <begin position="164"/>
        <end position="190"/>
    </location>
</feature>
<evidence type="ECO:0000313" key="3">
    <source>
        <dbReference type="EMBL" id="MDH7637383.1"/>
    </source>
</evidence>
<dbReference type="InterPro" id="IPR001763">
    <property type="entry name" value="Rhodanese-like_dom"/>
</dbReference>
<organism evidence="3 4">
    <name type="scientific">Sphingomonas oryzagri</name>
    <dbReference type="NCBI Taxonomy" id="3042314"/>
    <lineage>
        <taxon>Bacteria</taxon>
        <taxon>Pseudomonadati</taxon>
        <taxon>Pseudomonadota</taxon>
        <taxon>Alphaproteobacteria</taxon>
        <taxon>Sphingomonadales</taxon>
        <taxon>Sphingomonadaceae</taxon>
        <taxon>Sphingomonas</taxon>
    </lineage>
</organism>
<reference evidence="3" key="1">
    <citation type="submission" date="2023-04" db="EMBL/GenBank/DDBJ databases">
        <title>Sphingomonas sp. MAHUQ-71 isolated from rice field.</title>
        <authorList>
            <person name="Huq M.A."/>
        </authorList>
    </citation>
    <scope>NUCLEOTIDE SEQUENCE</scope>
    <source>
        <strain evidence="3">MAHUQ-71</strain>
    </source>
</reference>
<sequence length="190" mass="20432">MIAALLMLLATPVDPALFDPATGYRIASYRGVIPAPPPGVARIDDKAAAEMQADSALFVDVAPAAGAQRDAVSGAWRLAEPHDSIPGAHWFPEAGRGTADAATDRWLVQGVRALARHSGQRAIVVFCYADCWMSWNAALKLRRAGLRHLFWYANGSDGWRDLGRSLVPAHPENDPAPPPHSRKPVGISQK</sequence>
<evidence type="ECO:0000313" key="4">
    <source>
        <dbReference type="Proteomes" id="UP001160625"/>
    </source>
</evidence>
<accession>A0ABT6MXY7</accession>
<evidence type="ECO:0000259" key="2">
    <source>
        <dbReference type="PROSITE" id="PS50206"/>
    </source>
</evidence>
<gene>
    <name evidence="3" type="ORF">QGN17_01445</name>
</gene>
<dbReference type="SUPFAM" id="SSF52821">
    <property type="entry name" value="Rhodanese/Cell cycle control phosphatase"/>
    <property type="match status" value="1"/>
</dbReference>
<evidence type="ECO:0000256" key="1">
    <source>
        <dbReference type="SAM" id="MobiDB-lite"/>
    </source>
</evidence>
<feature type="domain" description="Rhodanese" evidence="2">
    <location>
        <begin position="123"/>
        <end position="168"/>
    </location>
</feature>
<keyword evidence="4" id="KW-1185">Reference proteome</keyword>
<dbReference type="InterPro" id="IPR036873">
    <property type="entry name" value="Rhodanese-like_dom_sf"/>
</dbReference>
<dbReference type="NCBIfam" id="TIGR03865">
    <property type="entry name" value="PQQ_CXXCW"/>
    <property type="match status" value="1"/>
</dbReference>
<dbReference type="EMBL" id="JARYGZ010000001">
    <property type="protein sequence ID" value="MDH7637383.1"/>
    <property type="molecule type" value="Genomic_DNA"/>
</dbReference>
<protein>
    <submittedName>
        <fullName evidence="3">Rhodanese</fullName>
    </submittedName>
</protein>
<comment type="caution">
    <text evidence="3">The sequence shown here is derived from an EMBL/GenBank/DDBJ whole genome shotgun (WGS) entry which is preliminary data.</text>
</comment>
<proteinExistence type="predicted"/>
<dbReference type="PROSITE" id="PS50206">
    <property type="entry name" value="RHODANESE_3"/>
    <property type="match status" value="1"/>
</dbReference>
<dbReference type="Gene3D" id="3.40.250.10">
    <property type="entry name" value="Rhodanese-like domain"/>
    <property type="match status" value="1"/>
</dbReference>
<dbReference type="InterPro" id="IPR022376">
    <property type="entry name" value="PQQ_CXXCW"/>
</dbReference>
<name>A0ABT6MXY7_9SPHN</name>
<dbReference type="Proteomes" id="UP001160625">
    <property type="component" value="Unassembled WGS sequence"/>
</dbReference>
<dbReference type="RefSeq" id="WP_281042737.1">
    <property type="nucleotide sequence ID" value="NZ_JARYGZ010000001.1"/>
</dbReference>